<organism evidence="1">
    <name type="scientific">bioreactor metagenome</name>
    <dbReference type="NCBI Taxonomy" id="1076179"/>
    <lineage>
        <taxon>unclassified sequences</taxon>
        <taxon>metagenomes</taxon>
        <taxon>ecological metagenomes</taxon>
    </lineage>
</organism>
<sequence length="163" mass="19351">MIWLIIIFTLIPTWETLNTYLSNPAPAALPISEIEALNQLKKLPQGIVLSYPYDQYKKEKFSTPLPLYVYQTSAYISAFSRQNVFLEDEMNLTITGFDWQMRRQEIEKFFNTNDEFFARGFLVNNQIDYIYLVNDQKLPFDELKLQIKQIFNNGQVKIYQVQR</sequence>
<dbReference type="EMBL" id="VSSQ01022810">
    <property type="protein sequence ID" value="MPM69347.1"/>
    <property type="molecule type" value="Genomic_DNA"/>
</dbReference>
<reference evidence="1" key="1">
    <citation type="submission" date="2019-08" db="EMBL/GenBank/DDBJ databases">
        <authorList>
            <person name="Kucharzyk K."/>
            <person name="Murdoch R.W."/>
            <person name="Higgins S."/>
            <person name="Loffler F."/>
        </authorList>
    </citation>
    <scope>NUCLEOTIDE SEQUENCE</scope>
</reference>
<accession>A0A645BVX2</accession>
<comment type="caution">
    <text evidence="1">The sequence shown here is derived from an EMBL/GenBank/DDBJ whole genome shotgun (WGS) entry which is preliminary data.</text>
</comment>
<evidence type="ECO:0000313" key="1">
    <source>
        <dbReference type="EMBL" id="MPM69347.1"/>
    </source>
</evidence>
<gene>
    <name evidence="1" type="ORF">SDC9_116292</name>
</gene>
<dbReference type="AlphaFoldDB" id="A0A645BVX2"/>
<name>A0A645BVX2_9ZZZZ</name>
<proteinExistence type="predicted"/>
<protein>
    <submittedName>
        <fullName evidence="1">Uncharacterized protein</fullName>
    </submittedName>
</protein>